<dbReference type="SUPFAM" id="SSF55811">
    <property type="entry name" value="Nudix"/>
    <property type="match status" value="1"/>
</dbReference>
<proteinExistence type="predicted"/>
<comment type="caution">
    <text evidence="2">The sequence shown here is derived from an EMBL/GenBank/DDBJ whole genome shotgun (WGS) entry which is preliminary data.</text>
</comment>
<feature type="domain" description="Nudix hydrolase" evidence="1">
    <location>
        <begin position="25"/>
        <end position="155"/>
    </location>
</feature>
<evidence type="ECO:0000313" key="3">
    <source>
        <dbReference type="Proteomes" id="UP001501475"/>
    </source>
</evidence>
<sequence>MTTARGRTSAGLLPVRVGEAGAIEVLIAHMGGPLWARKDDRAWSIVKGEYDLGTEEPQAAAAREWREETGSAPPAGEWFDIGTVRQSGGKVVQAYVVLVAGDIDVDLSAGARVMMEWPPRSGRQVTFPEIDRVEWCGLDVARRRLVAAQSGFLDRLGELA</sequence>
<dbReference type="Pfam" id="PF00293">
    <property type="entry name" value="NUDIX"/>
    <property type="match status" value="1"/>
</dbReference>
<dbReference type="InterPro" id="IPR000086">
    <property type="entry name" value="NUDIX_hydrolase_dom"/>
</dbReference>
<accession>A0ABP4WSR7</accession>
<dbReference type="EMBL" id="BAAAPN010000045">
    <property type="protein sequence ID" value="GAA1759157.1"/>
    <property type="molecule type" value="Genomic_DNA"/>
</dbReference>
<name>A0ABP4WSR7_9MICO</name>
<protein>
    <submittedName>
        <fullName evidence="2">NUDIX domain-containing protein</fullName>
    </submittedName>
</protein>
<organism evidence="2 3">
    <name type="scientific">Nostocoides vanveenii</name>
    <dbReference type="NCBI Taxonomy" id="330835"/>
    <lineage>
        <taxon>Bacteria</taxon>
        <taxon>Bacillati</taxon>
        <taxon>Actinomycetota</taxon>
        <taxon>Actinomycetes</taxon>
        <taxon>Micrococcales</taxon>
        <taxon>Intrasporangiaceae</taxon>
        <taxon>Nostocoides</taxon>
    </lineage>
</organism>
<evidence type="ECO:0000313" key="2">
    <source>
        <dbReference type="EMBL" id="GAA1759157.1"/>
    </source>
</evidence>
<dbReference type="InterPro" id="IPR051325">
    <property type="entry name" value="Nudix_hydrolase_domain"/>
</dbReference>
<gene>
    <name evidence="2" type="ORF">GCM10009810_18330</name>
</gene>
<dbReference type="InterPro" id="IPR015797">
    <property type="entry name" value="NUDIX_hydrolase-like_dom_sf"/>
</dbReference>
<evidence type="ECO:0000259" key="1">
    <source>
        <dbReference type="Pfam" id="PF00293"/>
    </source>
</evidence>
<dbReference type="RefSeq" id="WP_324386414.1">
    <property type="nucleotide sequence ID" value="NZ_BAAAPN010000045.1"/>
</dbReference>
<dbReference type="Proteomes" id="UP001501475">
    <property type="component" value="Unassembled WGS sequence"/>
</dbReference>
<dbReference type="Gene3D" id="3.90.79.10">
    <property type="entry name" value="Nucleoside Triphosphate Pyrophosphohydrolase"/>
    <property type="match status" value="1"/>
</dbReference>
<dbReference type="PANTHER" id="PTHR21340">
    <property type="entry name" value="DIADENOSINE 5,5-P1,P4-TETRAPHOSPHATE PYROPHOSPHOHYDROLASE MUTT"/>
    <property type="match status" value="1"/>
</dbReference>
<keyword evidence="3" id="KW-1185">Reference proteome</keyword>
<dbReference type="PANTHER" id="PTHR21340:SF7">
    <property type="entry name" value="NUDIX HYDROLASE DOMAIN-CONTAINING PROTEIN"/>
    <property type="match status" value="1"/>
</dbReference>
<reference evidence="3" key="1">
    <citation type="journal article" date="2019" name="Int. J. Syst. Evol. Microbiol.">
        <title>The Global Catalogue of Microorganisms (GCM) 10K type strain sequencing project: providing services to taxonomists for standard genome sequencing and annotation.</title>
        <authorList>
            <consortium name="The Broad Institute Genomics Platform"/>
            <consortium name="The Broad Institute Genome Sequencing Center for Infectious Disease"/>
            <person name="Wu L."/>
            <person name="Ma J."/>
        </authorList>
    </citation>
    <scope>NUCLEOTIDE SEQUENCE [LARGE SCALE GENOMIC DNA]</scope>
    <source>
        <strain evidence="3">JCM 15591</strain>
    </source>
</reference>